<feature type="region of interest" description="Disordered" evidence="1">
    <location>
        <begin position="1"/>
        <end position="27"/>
    </location>
</feature>
<dbReference type="Proteomes" id="UP000887561">
    <property type="component" value="Unplaced"/>
</dbReference>
<evidence type="ECO:0000313" key="3">
    <source>
        <dbReference type="WBParaSite" id="scaffold39172_cov4058.g23556"/>
    </source>
</evidence>
<protein>
    <submittedName>
        <fullName evidence="3">Uncharacterized protein</fullName>
    </submittedName>
</protein>
<evidence type="ECO:0000313" key="2">
    <source>
        <dbReference type="Proteomes" id="UP000887561"/>
    </source>
</evidence>
<keyword evidence="2" id="KW-1185">Reference proteome</keyword>
<accession>A0A915MFT3</accession>
<sequence length="197" mass="22193">MVSKEQKRREKKRLDSRKRRSDTASVCSEEIVPDKRLNVKNEDQSSIHSEVFTAPVTPSHSHDQISEIFEDNIVTNKGGRPCKSKRVGSGRKSKNLDPVSQTAEDFENEVIQGIARELDLDDIESIESTSQISVSTVTLRRSTRHSSTISRFSDMSFSDKWPSHRPIANNCSRVHKGLGCGAKNSNHMPTYYNSLCK</sequence>
<name>A0A915MFT3_MELJA</name>
<reference evidence="3" key="1">
    <citation type="submission" date="2022-11" db="UniProtKB">
        <authorList>
            <consortium name="WormBaseParasite"/>
        </authorList>
    </citation>
    <scope>IDENTIFICATION</scope>
</reference>
<dbReference type="AlphaFoldDB" id="A0A915MFT3"/>
<feature type="region of interest" description="Disordered" evidence="1">
    <location>
        <begin position="80"/>
        <end position="101"/>
    </location>
</feature>
<feature type="compositionally biased region" description="Basic residues" evidence="1">
    <location>
        <begin position="9"/>
        <end position="20"/>
    </location>
</feature>
<dbReference type="WBParaSite" id="scaffold39172_cov4058.g23556">
    <property type="protein sequence ID" value="scaffold39172_cov4058.g23556"/>
    <property type="gene ID" value="scaffold39172_cov4058.g23556"/>
</dbReference>
<organism evidence="2 3">
    <name type="scientific">Meloidogyne javanica</name>
    <name type="common">Root-knot nematode worm</name>
    <dbReference type="NCBI Taxonomy" id="6303"/>
    <lineage>
        <taxon>Eukaryota</taxon>
        <taxon>Metazoa</taxon>
        <taxon>Ecdysozoa</taxon>
        <taxon>Nematoda</taxon>
        <taxon>Chromadorea</taxon>
        <taxon>Rhabditida</taxon>
        <taxon>Tylenchina</taxon>
        <taxon>Tylenchomorpha</taxon>
        <taxon>Tylenchoidea</taxon>
        <taxon>Meloidogynidae</taxon>
        <taxon>Meloidogyninae</taxon>
        <taxon>Meloidogyne</taxon>
        <taxon>Meloidogyne incognita group</taxon>
    </lineage>
</organism>
<evidence type="ECO:0000256" key="1">
    <source>
        <dbReference type="SAM" id="MobiDB-lite"/>
    </source>
</evidence>
<feature type="compositionally biased region" description="Basic residues" evidence="1">
    <location>
        <begin position="80"/>
        <end position="93"/>
    </location>
</feature>
<proteinExistence type="predicted"/>